<sequence>MKLSVSAFRAQASAQRKILSSYQNQLNYGACTSFPALGGFKSPPSPEVESLDFEFFASRRVLKAAAIPATSLSNDPDSLKS</sequence>
<dbReference type="AlphaFoldDB" id="A0AAN8NT77"/>
<dbReference type="EMBL" id="JAWJWE010000039">
    <property type="protein sequence ID" value="KAK6621239.1"/>
    <property type="molecule type" value="Genomic_DNA"/>
</dbReference>
<name>A0AAN8NT77_POLSC</name>
<gene>
    <name evidence="1" type="ORF">RUM43_011545</name>
</gene>
<reference evidence="1 2" key="1">
    <citation type="submission" date="2023-10" db="EMBL/GenBank/DDBJ databases">
        <title>Genomes of two closely related lineages of the louse Polyplax serrata with different host specificities.</title>
        <authorList>
            <person name="Martinu J."/>
            <person name="Tarabai H."/>
            <person name="Stefka J."/>
            <person name="Hypsa V."/>
        </authorList>
    </citation>
    <scope>NUCLEOTIDE SEQUENCE [LARGE SCALE GENOMIC DNA]</scope>
    <source>
        <strain evidence="1">HR10_N</strain>
    </source>
</reference>
<evidence type="ECO:0000313" key="1">
    <source>
        <dbReference type="EMBL" id="KAK6621239.1"/>
    </source>
</evidence>
<proteinExistence type="predicted"/>
<protein>
    <submittedName>
        <fullName evidence="1">Uncharacterized protein</fullName>
    </submittedName>
</protein>
<accession>A0AAN8NT77</accession>
<dbReference type="Proteomes" id="UP001372834">
    <property type="component" value="Unassembled WGS sequence"/>
</dbReference>
<comment type="caution">
    <text evidence="1">The sequence shown here is derived from an EMBL/GenBank/DDBJ whole genome shotgun (WGS) entry which is preliminary data.</text>
</comment>
<organism evidence="1 2">
    <name type="scientific">Polyplax serrata</name>
    <name type="common">Common mouse louse</name>
    <dbReference type="NCBI Taxonomy" id="468196"/>
    <lineage>
        <taxon>Eukaryota</taxon>
        <taxon>Metazoa</taxon>
        <taxon>Ecdysozoa</taxon>
        <taxon>Arthropoda</taxon>
        <taxon>Hexapoda</taxon>
        <taxon>Insecta</taxon>
        <taxon>Pterygota</taxon>
        <taxon>Neoptera</taxon>
        <taxon>Paraneoptera</taxon>
        <taxon>Psocodea</taxon>
        <taxon>Troctomorpha</taxon>
        <taxon>Phthiraptera</taxon>
        <taxon>Anoplura</taxon>
        <taxon>Polyplacidae</taxon>
        <taxon>Polyplax</taxon>
    </lineage>
</organism>
<evidence type="ECO:0000313" key="2">
    <source>
        <dbReference type="Proteomes" id="UP001372834"/>
    </source>
</evidence>